<organism evidence="1 2">
    <name type="scientific">Actibacterium naphthalenivorans</name>
    <dbReference type="NCBI Taxonomy" id="1614693"/>
    <lineage>
        <taxon>Bacteria</taxon>
        <taxon>Pseudomonadati</taxon>
        <taxon>Pseudomonadota</taxon>
        <taxon>Alphaproteobacteria</taxon>
        <taxon>Rhodobacterales</taxon>
        <taxon>Roseobacteraceae</taxon>
        <taxon>Actibacterium</taxon>
    </lineage>
</organism>
<sequence>MFKKFRKTSPQTPEGYAEGQRLFDLGVAAAAQEHFHDAFLLYSASIEACPNPAPYLNRARVLVKKIRHKEALDDLWQALRLDQEQNQEMISEIEADIKEVSPYVENYRNGTREKLVEDFRAHNESFSDLRYVAQRIWGVTFRGAGSEYEPYRHPLSEYHFFNELDNVARFEDPDVYPEAKEFLALYPARFIAQKVNGPVDFAAYSHSEALLNMFLCSYDEPDMRQLRRLMLYDIHEYLLRRDYGDQLWSMTNPQPEVVQSAADFLSQES</sequence>
<proteinExistence type="predicted"/>
<keyword evidence="2" id="KW-1185">Reference proteome</keyword>
<dbReference type="SUPFAM" id="SSF48452">
    <property type="entry name" value="TPR-like"/>
    <property type="match status" value="1"/>
</dbReference>
<reference evidence="1" key="1">
    <citation type="submission" date="2020-08" db="EMBL/GenBank/DDBJ databases">
        <title>Genomic Encyclopedia of Type Strains, Phase IV (KMG-IV): sequencing the most valuable type-strain genomes for metagenomic binning, comparative biology and taxonomic classification.</title>
        <authorList>
            <person name="Goeker M."/>
        </authorList>
    </citation>
    <scope>NUCLEOTIDE SEQUENCE [LARGE SCALE GENOMIC DNA]</scope>
    <source>
        <strain evidence="1">DSM 105040</strain>
    </source>
</reference>
<gene>
    <name evidence="1" type="ORF">GGR17_000027</name>
</gene>
<dbReference type="InterPro" id="IPR011990">
    <property type="entry name" value="TPR-like_helical_dom_sf"/>
</dbReference>
<name>A0A840CBM8_9RHOB</name>
<evidence type="ECO:0000313" key="2">
    <source>
        <dbReference type="Proteomes" id="UP000585681"/>
    </source>
</evidence>
<dbReference type="EMBL" id="JACIEQ010000001">
    <property type="protein sequence ID" value="MBB4020236.1"/>
    <property type="molecule type" value="Genomic_DNA"/>
</dbReference>
<dbReference type="RefSeq" id="WP_157445539.1">
    <property type="nucleotide sequence ID" value="NZ_JACIEQ010000001.1"/>
</dbReference>
<dbReference type="Gene3D" id="1.25.40.10">
    <property type="entry name" value="Tetratricopeptide repeat domain"/>
    <property type="match status" value="1"/>
</dbReference>
<protein>
    <submittedName>
        <fullName evidence="1">Tetratricopeptide (TPR) repeat protein</fullName>
    </submittedName>
</protein>
<dbReference type="AlphaFoldDB" id="A0A840CBM8"/>
<accession>A0A840CBM8</accession>
<comment type="caution">
    <text evidence="1">The sequence shown here is derived from an EMBL/GenBank/DDBJ whole genome shotgun (WGS) entry which is preliminary data.</text>
</comment>
<evidence type="ECO:0000313" key="1">
    <source>
        <dbReference type="EMBL" id="MBB4020236.1"/>
    </source>
</evidence>
<dbReference type="Proteomes" id="UP000585681">
    <property type="component" value="Unassembled WGS sequence"/>
</dbReference>